<accession>A0ABD0KPL7</accession>
<dbReference type="Proteomes" id="UP001519460">
    <property type="component" value="Unassembled WGS sequence"/>
</dbReference>
<feature type="transmembrane region" description="Helical" evidence="1">
    <location>
        <begin position="14"/>
        <end position="41"/>
    </location>
</feature>
<comment type="caution">
    <text evidence="2">The sequence shown here is derived from an EMBL/GenBank/DDBJ whole genome shotgun (WGS) entry which is preliminary data.</text>
</comment>
<sequence length="106" mass="11759">MNSFSSERVFVLPFRWNCIVICLPLASPTASYCWDVLLAYFPCSVKGWMLDLCVMLGWNCIVICLPLASPAASYCWDVLLACFPCSVKGWMLDLCVMLGLVFGDSG</sequence>
<evidence type="ECO:0000313" key="3">
    <source>
        <dbReference type="Proteomes" id="UP001519460"/>
    </source>
</evidence>
<evidence type="ECO:0000313" key="2">
    <source>
        <dbReference type="EMBL" id="KAK7489076.1"/>
    </source>
</evidence>
<feature type="transmembrane region" description="Helical" evidence="1">
    <location>
        <begin position="48"/>
        <end position="72"/>
    </location>
</feature>
<keyword evidence="1" id="KW-0472">Membrane</keyword>
<organism evidence="2 3">
    <name type="scientific">Batillaria attramentaria</name>
    <dbReference type="NCBI Taxonomy" id="370345"/>
    <lineage>
        <taxon>Eukaryota</taxon>
        <taxon>Metazoa</taxon>
        <taxon>Spiralia</taxon>
        <taxon>Lophotrochozoa</taxon>
        <taxon>Mollusca</taxon>
        <taxon>Gastropoda</taxon>
        <taxon>Caenogastropoda</taxon>
        <taxon>Sorbeoconcha</taxon>
        <taxon>Cerithioidea</taxon>
        <taxon>Batillariidae</taxon>
        <taxon>Batillaria</taxon>
    </lineage>
</organism>
<dbReference type="EMBL" id="JACVVK020000143">
    <property type="protein sequence ID" value="KAK7489076.1"/>
    <property type="molecule type" value="Genomic_DNA"/>
</dbReference>
<gene>
    <name evidence="2" type="ORF">BaRGS_00019737</name>
</gene>
<keyword evidence="3" id="KW-1185">Reference proteome</keyword>
<protein>
    <submittedName>
        <fullName evidence="2">Uncharacterized protein</fullName>
    </submittedName>
</protein>
<dbReference type="AlphaFoldDB" id="A0ABD0KPL7"/>
<name>A0ABD0KPL7_9CAEN</name>
<keyword evidence="1" id="KW-1133">Transmembrane helix</keyword>
<evidence type="ECO:0000256" key="1">
    <source>
        <dbReference type="SAM" id="Phobius"/>
    </source>
</evidence>
<proteinExistence type="predicted"/>
<reference evidence="2 3" key="1">
    <citation type="journal article" date="2023" name="Sci. Data">
        <title>Genome assembly of the Korean intertidal mud-creeper Batillaria attramentaria.</title>
        <authorList>
            <person name="Patra A.K."/>
            <person name="Ho P.T."/>
            <person name="Jun S."/>
            <person name="Lee S.J."/>
            <person name="Kim Y."/>
            <person name="Won Y.J."/>
        </authorList>
    </citation>
    <scope>NUCLEOTIDE SEQUENCE [LARGE SCALE GENOMIC DNA]</scope>
    <source>
        <strain evidence="2">Wonlab-2016</strain>
    </source>
</reference>
<keyword evidence="1" id="KW-0812">Transmembrane</keyword>